<proteinExistence type="predicted"/>
<evidence type="ECO:0000313" key="2">
    <source>
        <dbReference type="EMBL" id="GMH19261.1"/>
    </source>
</evidence>
<reference evidence="2" key="1">
    <citation type="submission" date="2023-05" db="EMBL/GenBank/DDBJ databases">
        <title>Nepenthes gracilis genome sequencing.</title>
        <authorList>
            <person name="Fukushima K."/>
        </authorList>
    </citation>
    <scope>NUCLEOTIDE SEQUENCE</scope>
    <source>
        <strain evidence="2">SING2019-196</strain>
    </source>
</reference>
<comment type="caution">
    <text evidence="2">The sequence shown here is derived from an EMBL/GenBank/DDBJ whole genome shotgun (WGS) entry which is preliminary data.</text>
</comment>
<dbReference type="EMBL" id="BSYO01000020">
    <property type="protein sequence ID" value="GMH19261.1"/>
    <property type="molecule type" value="Genomic_DNA"/>
</dbReference>
<dbReference type="AlphaFoldDB" id="A0AAD3XX12"/>
<evidence type="ECO:0000256" key="1">
    <source>
        <dbReference type="SAM" id="Phobius"/>
    </source>
</evidence>
<keyword evidence="1" id="KW-1133">Transmembrane helix</keyword>
<keyword evidence="1" id="KW-0812">Transmembrane</keyword>
<keyword evidence="3" id="KW-1185">Reference proteome</keyword>
<evidence type="ECO:0000313" key="3">
    <source>
        <dbReference type="Proteomes" id="UP001279734"/>
    </source>
</evidence>
<feature type="transmembrane region" description="Helical" evidence="1">
    <location>
        <begin position="12"/>
        <end position="36"/>
    </location>
</feature>
<protein>
    <submittedName>
        <fullName evidence="2">Uncharacterized protein</fullName>
    </submittedName>
</protein>
<accession>A0AAD3XX12</accession>
<name>A0AAD3XX12_NEPGR</name>
<keyword evidence="1" id="KW-0472">Membrane</keyword>
<gene>
    <name evidence="2" type="ORF">Nepgr_021102</name>
</gene>
<dbReference type="Proteomes" id="UP001279734">
    <property type="component" value="Unassembled WGS sequence"/>
</dbReference>
<organism evidence="2 3">
    <name type="scientific">Nepenthes gracilis</name>
    <name type="common">Slender pitcher plant</name>
    <dbReference type="NCBI Taxonomy" id="150966"/>
    <lineage>
        <taxon>Eukaryota</taxon>
        <taxon>Viridiplantae</taxon>
        <taxon>Streptophyta</taxon>
        <taxon>Embryophyta</taxon>
        <taxon>Tracheophyta</taxon>
        <taxon>Spermatophyta</taxon>
        <taxon>Magnoliopsida</taxon>
        <taxon>eudicotyledons</taxon>
        <taxon>Gunneridae</taxon>
        <taxon>Pentapetalae</taxon>
        <taxon>Caryophyllales</taxon>
        <taxon>Nepenthaceae</taxon>
        <taxon>Nepenthes</taxon>
    </lineage>
</organism>
<sequence length="171" mass="19548">MKLDDVTQMMMHYQMLLSVFIECLVRLIHGISYTLMQMDEMLHRPRRLICCAGVLLAELSWLDLGRDAYSQVSYCWGRISPCSPALNQGQKDESETAVHMVLLPPVPWWWFWPRTLLLDEKALHPISNQAMHHIQEALHDQLETSQGQQHALASYPGHQAIASSPSPSRST</sequence>